<dbReference type="EC" id="5.4.99.28" evidence="3"/>
<keyword evidence="3" id="KW-0413">Isomerase</keyword>
<dbReference type="InterPro" id="IPR020103">
    <property type="entry name" value="PsdUridine_synth_cat_dom_sf"/>
</dbReference>
<dbReference type="GO" id="GO:0003723">
    <property type="term" value="F:RNA binding"/>
    <property type="evidence" value="ECO:0007669"/>
    <property type="project" value="InterPro"/>
</dbReference>
<accession>A0A841G9L9</accession>
<evidence type="ECO:0000313" key="3">
    <source>
        <dbReference type="EMBL" id="MBB6055834.1"/>
    </source>
</evidence>
<dbReference type="Gene3D" id="3.30.2350.10">
    <property type="entry name" value="Pseudouridine synthase"/>
    <property type="match status" value="1"/>
</dbReference>
<keyword evidence="4" id="KW-1185">Reference proteome</keyword>
<dbReference type="InterPro" id="IPR050188">
    <property type="entry name" value="RluA_PseudoU_synthase"/>
</dbReference>
<dbReference type="EC" id="5.4.99.29" evidence="3"/>
<dbReference type="NCBIfam" id="TIGR01621">
    <property type="entry name" value="RluA-like"/>
    <property type="match status" value="1"/>
</dbReference>
<dbReference type="InterPro" id="IPR006145">
    <property type="entry name" value="PsdUridine_synth_RsuA/RluA"/>
</dbReference>
<dbReference type="InterPro" id="IPR006508">
    <property type="entry name" value="PsdUridine_synth_RluA-like"/>
</dbReference>
<evidence type="ECO:0000313" key="4">
    <source>
        <dbReference type="Proteomes" id="UP000585721"/>
    </source>
</evidence>
<comment type="caution">
    <text evidence="3">The sequence shown here is derived from an EMBL/GenBank/DDBJ whole genome shotgun (WGS) entry which is preliminary data.</text>
</comment>
<dbReference type="InterPro" id="IPR006224">
    <property type="entry name" value="PsdUridine_synth_RluA-like_CS"/>
</dbReference>
<proteinExistence type="inferred from homology"/>
<dbReference type="Pfam" id="PF00849">
    <property type="entry name" value="PseudoU_synth_2"/>
    <property type="match status" value="1"/>
</dbReference>
<reference evidence="3 4" key="1">
    <citation type="submission" date="2020-08" db="EMBL/GenBank/DDBJ databases">
        <title>Genomic Encyclopedia of Type Strains, Phase IV (KMG-IV): sequencing the most valuable type-strain genomes for metagenomic binning, comparative biology and taxonomic classification.</title>
        <authorList>
            <person name="Goeker M."/>
        </authorList>
    </citation>
    <scope>NUCLEOTIDE SEQUENCE [LARGE SCALE GENOMIC DNA]</scope>
    <source>
        <strain evidence="3 4">DSM 22975</strain>
    </source>
</reference>
<evidence type="ECO:0000256" key="1">
    <source>
        <dbReference type="ARBA" id="ARBA00010876"/>
    </source>
</evidence>
<dbReference type="PROSITE" id="PS01129">
    <property type="entry name" value="PSI_RLU"/>
    <property type="match status" value="1"/>
</dbReference>
<organism evidence="3 4">
    <name type="scientific">Tolumonas osonensis</name>
    <dbReference type="NCBI Taxonomy" id="675874"/>
    <lineage>
        <taxon>Bacteria</taxon>
        <taxon>Pseudomonadati</taxon>
        <taxon>Pseudomonadota</taxon>
        <taxon>Gammaproteobacteria</taxon>
        <taxon>Aeromonadales</taxon>
        <taxon>Aeromonadaceae</taxon>
        <taxon>Tolumonas</taxon>
    </lineage>
</organism>
<dbReference type="PANTHER" id="PTHR21600">
    <property type="entry name" value="MITOCHONDRIAL RNA PSEUDOURIDINE SYNTHASE"/>
    <property type="match status" value="1"/>
</dbReference>
<dbReference type="EMBL" id="JACHGR010000005">
    <property type="protein sequence ID" value="MBB6055834.1"/>
    <property type="molecule type" value="Genomic_DNA"/>
</dbReference>
<dbReference type="PANTHER" id="PTHR21600:SF87">
    <property type="entry name" value="RNA PSEUDOURIDYLATE SYNTHASE DOMAIN-CONTAINING PROTEIN 1"/>
    <property type="match status" value="1"/>
</dbReference>
<sequence>MSETRTGFTMILEQPDFLVVNKEAGIDMHDDAGVPGLVSRVSAFLGQDVYPVHRLDKVTSGLVLLAKNKEATRLLSQSFADREVKKIYLAISDRAPKKKQGWIKGDMVKGRNGSWRLQHSCENPAVTWFRSVALALPRHRVYIVSPHTGKTHQIRVALKSIGAPILGDERYGGSVADRTYLHAWRLHFSYAGTEYRVEAPHEWGEKIDENLNLQDFIS</sequence>
<gene>
    <name evidence="3" type="ORF">HNR75_001752</name>
</gene>
<dbReference type="GO" id="GO:0000455">
    <property type="term" value="P:enzyme-directed rRNA pseudouridine synthesis"/>
    <property type="evidence" value="ECO:0007669"/>
    <property type="project" value="TreeGrafter"/>
</dbReference>
<dbReference type="GO" id="GO:0160142">
    <property type="term" value="F:23S rRNA pseudouridine(746) synthase activity"/>
    <property type="evidence" value="ECO:0007669"/>
    <property type="project" value="UniProtKB-EC"/>
</dbReference>
<protein>
    <submittedName>
        <fullName evidence="3">tRNA pseudouridine32 synthase/23S rRNA pseudouridine746 synthase</fullName>
        <ecNumber evidence="3">5.4.99.28</ecNumber>
        <ecNumber evidence="3">5.4.99.29</ecNumber>
    </submittedName>
</protein>
<evidence type="ECO:0000259" key="2">
    <source>
        <dbReference type="Pfam" id="PF00849"/>
    </source>
</evidence>
<name>A0A841G9L9_9GAMM</name>
<comment type="similarity">
    <text evidence="1">Belongs to the pseudouridine synthase RluA family.</text>
</comment>
<dbReference type="SUPFAM" id="SSF55120">
    <property type="entry name" value="Pseudouridine synthase"/>
    <property type="match status" value="1"/>
</dbReference>
<dbReference type="Proteomes" id="UP000585721">
    <property type="component" value="Unassembled WGS sequence"/>
</dbReference>
<dbReference type="CDD" id="cd02869">
    <property type="entry name" value="PseudoU_synth_RluA_like"/>
    <property type="match status" value="1"/>
</dbReference>
<dbReference type="RefSeq" id="WP_188026576.1">
    <property type="nucleotide sequence ID" value="NZ_JACHGR010000005.1"/>
</dbReference>
<dbReference type="GO" id="GO:0160151">
    <property type="term" value="F:tRNA pseudouridine(32) synthase activity"/>
    <property type="evidence" value="ECO:0007669"/>
    <property type="project" value="UniProtKB-EC"/>
</dbReference>
<feature type="domain" description="Pseudouridine synthase RsuA/RluA-like" evidence="2">
    <location>
        <begin position="16"/>
        <end position="159"/>
    </location>
</feature>
<dbReference type="AlphaFoldDB" id="A0A841G9L9"/>